<dbReference type="Proteomes" id="UP001363460">
    <property type="component" value="Chromosome"/>
</dbReference>
<gene>
    <name evidence="4" type="ORF">V8J38_11390</name>
</gene>
<keyword evidence="2" id="KW-0949">S-adenosyl-L-methionine</keyword>
<dbReference type="RefSeq" id="WP_338575794.1">
    <property type="nucleotide sequence ID" value="NZ_CP146369.1"/>
</dbReference>
<dbReference type="CDD" id="cd02440">
    <property type="entry name" value="AdoMet_MTases"/>
    <property type="match status" value="1"/>
</dbReference>
<dbReference type="Pfam" id="PF05175">
    <property type="entry name" value="MTS"/>
    <property type="match status" value="1"/>
</dbReference>
<evidence type="ECO:0000313" key="5">
    <source>
        <dbReference type="Proteomes" id="UP001363460"/>
    </source>
</evidence>
<keyword evidence="5" id="KW-1185">Reference proteome</keyword>
<evidence type="ECO:0000256" key="2">
    <source>
        <dbReference type="ARBA" id="ARBA00022691"/>
    </source>
</evidence>
<keyword evidence="1 4" id="KW-0808">Transferase</keyword>
<evidence type="ECO:0000259" key="3">
    <source>
        <dbReference type="Pfam" id="PF05175"/>
    </source>
</evidence>
<dbReference type="InterPro" id="IPR002052">
    <property type="entry name" value="DNA_methylase_N6_adenine_CS"/>
</dbReference>
<name>A0ABZ2IES6_9CAUL</name>
<organism evidence="4 5">
    <name type="scientific">Brevundimonas olei</name>
    <dbReference type="NCBI Taxonomy" id="657642"/>
    <lineage>
        <taxon>Bacteria</taxon>
        <taxon>Pseudomonadati</taxon>
        <taxon>Pseudomonadota</taxon>
        <taxon>Alphaproteobacteria</taxon>
        <taxon>Caulobacterales</taxon>
        <taxon>Caulobacteraceae</taxon>
        <taxon>Brevundimonas</taxon>
    </lineage>
</organism>
<dbReference type="Gene3D" id="3.40.50.150">
    <property type="entry name" value="Vaccinia Virus protein VP39"/>
    <property type="match status" value="1"/>
</dbReference>
<accession>A0ABZ2IES6</accession>
<evidence type="ECO:0000313" key="4">
    <source>
        <dbReference type="EMBL" id="WWT53858.1"/>
    </source>
</evidence>
<keyword evidence="1 4" id="KW-0489">Methyltransferase</keyword>
<dbReference type="PROSITE" id="PS00092">
    <property type="entry name" value="N6_MTASE"/>
    <property type="match status" value="1"/>
</dbReference>
<proteinExistence type="predicted"/>
<dbReference type="GO" id="GO:0008168">
    <property type="term" value="F:methyltransferase activity"/>
    <property type="evidence" value="ECO:0007669"/>
    <property type="project" value="UniProtKB-KW"/>
</dbReference>
<dbReference type="InterPro" id="IPR007848">
    <property type="entry name" value="Small_mtfrase_dom"/>
</dbReference>
<reference evidence="4 5" key="1">
    <citation type="submission" date="2024-02" db="EMBL/GenBank/DDBJ databases">
        <title>Distribution and functional of Brevundimonas-related endobacteria within Verticillium dahliae.</title>
        <authorList>
            <person name="Zeng H."/>
        </authorList>
    </citation>
    <scope>NUCLEOTIDE SEQUENCE [LARGE SCALE GENOMIC DNA]</scope>
    <source>
        <strain evidence="4 5">TRM 44200</strain>
    </source>
</reference>
<dbReference type="SUPFAM" id="SSF53335">
    <property type="entry name" value="S-adenosyl-L-methionine-dependent methyltransferases"/>
    <property type="match status" value="1"/>
</dbReference>
<dbReference type="GO" id="GO:0032259">
    <property type="term" value="P:methylation"/>
    <property type="evidence" value="ECO:0007669"/>
    <property type="project" value="UniProtKB-KW"/>
</dbReference>
<dbReference type="InterPro" id="IPR029063">
    <property type="entry name" value="SAM-dependent_MTases_sf"/>
</dbReference>
<protein>
    <submittedName>
        <fullName evidence="4">Methyltransferase</fullName>
    </submittedName>
</protein>
<dbReference type="EMBL" id="CP146369">
    <property type="protein sequence ID" value="WWT53858.1"/>
    <property type="molecule type" value="Genomic_DNA"/>
</dbReference>
<evidence type="ECO:0000256" key="1">
    <source>
        <dbReference type="ARBA" id="ARBA00022603"/>
    </source>
</evidence>
<sequence length="259" mass="29172">MSKLTRKQFAAHKQALDYLAKDRLTEEEREFVFDNWQESANHVNSAAGAFFTPLDMAWTFELEVGGRRILDLCAGIGVLSYAVYQRRCWPRSEPPPQITCVEINPDYAAVGRKLLPEATWIVADALSDLDIGRFDWVISNPPFGKIGGHGDFDLAIVERAERYADNATFILPIGSVPWAFSGRPCFEPDSRSEKAKRFRDRTKIDLKPNCGIDCSVWEKDWRGAAPKVEIALADYAEARALRQPIPKQFDQLDMFGAAA</sequence>
<feature type="domain" description="Methyltransferase small" evidence="3">
    <location>
        <begin position="65"/>
        <end position="158"/>
    </location>
</feature>